<accession>A0A346PU99</accession>
<evidence type="ECO:0000313" key="3">
    <source>
        <dbReference type="Proteomes" id="UP000258613"/>
    </source>
</evidence>
<reference evidence="3" key="1">
    <citation type="submission" date="2018-02" db="EMBL/GenBank/DDBJ databases">
        <title>Phenotypic and genomic properties of facultatively anaerobic sulfur-reducing natronoarchaea from hypersaline soda lakes.</title>
        <authorList>
            <person name="Sorokin D.Y."/>
            <person name="Kublanov I.V."/>
            <person name="Roman P."/>
            <person name="Sinninghe Damste J.S."/>
            <person name="Golyshin P.N."/>
            <person name="Rojo D."/>
            <person name="Ciordia S."/>
            <person name="Mena M.D.C."/>
            <person name="Ferrer M."/>
            <person name="Messina E."/>
            <person name="Smedile F."/>
            <person name="La Spada G."/>
            <person name="La Cono V."/>
            <person name="Yakimov M.M."/>
        </authorList>
    </citation>
    <scope>NUCLEOTIDE SEQUENCE [LARGE SCALE GENOMIC DNA]</scope>
    <source>
        <strain evidence="3">AArc-Mg</strain>
    </source>
</reference>
<dbReference type="GeneID" id="37643599"/>
<dbReference type="AlphaFoldDB" id="A0A346PU99"/>
<dbReference type="Proteomes" id="UP000258613">
    <property type="component" value="Chromosome"/>
</dbReference>
<dbReference type="EMBL" id="CP027033">
    <property type="protein sequence ID" value="AXR83094.1"/>
    <property type="molecule type" value="Genomic_DNA"/>
</dbReference>
<name>A0A346PU99_9EURY</name>
<dbReference type="RefSeq" id="WP_117369602.1">
    <property type="nucleotide sequence ID" value="NZ_CP027033.1"/>
</dbReference>
<organism evidence="2 3">
    <name type="scientific">Natrarchaeobaculum sulfurireducens</name>
    <dbReference type="NCBI Taxonomy" id="2044521"/>
    <lineage>
        <taxon>Archaea</taxon>
        <taxon>Methanobacteriati</taxon>
        <taxon>Methanobacteriota</taxon>
        <taxon>Stenosarchaea group</taxon>
        <taxon>Halobacteria</taxon>
        <taxon>Halobacteriales</taxon>
        <taxon>Natrialbaceae</taxon>
        <taxon>Natrarchaeobaculum</taxon>
    </lineage>
</organism>
<keyword evidence="1" id="KW-0175">Coiled coil</keyword>
<dbReference type="OrthoDB" id="241136at2157"/>
<evidence type="ECO:0000256" key="1">
    <source>
        <dbReference type="SAM" id="Coils"/>
    </source>
</evidence>
<feature type="coiled-coil region" evidence="1">
    <location>
        <begin position="105"/>
        <end position="159"/>
    </location>
</feature>
<sequence>MSQRAILAGRRRPPSPWLAPAVSALGFEVATTVLTDRPEDGQYHLPPGALEQVELALERADGSMLVVDGRVHVGQLADLTERLGDVTVHDRRSVVWAWLEATNPAAEARLALRQARLERRLAERAGDRSRSPARADTRVADLERQCDRVRARLEDRQRAERTRIESAHTDVDGYVVLVDEFEPAPRVHSRIVLEGRGATPSTRVETTVVTVGTHRLAMTDVPSIPWAGSVPDWFEPVVPGAIAALERADLICSSIDDLATHLAARFDADPVVVPADEADTLRATLADYFTTTVLELSFPATDSAHAAVSWLYDRGDVTAISYGDRIELSVTVPERAVDEVGRRVREVDGRLERVGAETDE</sequence>
<keyword evidence="3" id="KW-1185">Reference proteome</keyword>
<dbReference type="KEGG" id="nag:AArcMg_3107"/>
<protein>
    <submittedName>
        <fullName evidence="2">Uncharacterized protein</fullName>
    </submittedName>
</protein>
<evidence type="ECO:0000313" key="2">
    <source>
        <dbReference type="EMBL" id="AXR83094.1"/>
    </source>
</evidence>
<proteinExistence type="predicted"/>
<gene>
    <name evidence="2" type="ORF">AArcMg_3107</name>
</gene>